<keyword evidence="3" id="KW-0862">Zinc</keyword>
<evidence type="ECO:0000256" key="3">
    <source>
        <dbReference type="ARBA" id="ARBA00022833"/>
    </source>
</evidence>
<feature type="coiled-coil region" evidence="5">
    <location>
        <begin position="126"/>
        <end position="153"/>
    </location>
</feature>
<accession>A0A811Q8C0</accession>
<reference evidence="8" key="1">
    <citation type="submission" date="2020-10" db="EMBL/GenBank/DDBJ databases">
        <authorList>
            <person name="Han B."/>
            <person name="Lu T."/>
            <person name="Zhao Q."/>
            <person name="Huang X."/>
            <person name="Zhao Y."/>
        </authorList>
    </citation>
    <scope>NUCLEOTIDE SEQUENCE</scope>
</reference>
<evidence type="ECO:0000313" key="9">
    <source>
        <dbReference type="Proteomes" id="UP000604825"/>
    </source>
</evidence>
<dbReference type="InterPro" id="IPR010666">
    <property type="entry name" value="Znf_GRF"/>
</dbReference>
<keyword evidence="1" id="KW-0479">Metal-binding</keyword>
<name>A0A811Q8C0_9POAL</name>
<comment type="caution">
    <text evidence="8">The sequence shown here is derived from an EMBL/GenBank/DDBJ whole genome shotgun (WGS) entry which is preliminary data.</text>
</comment>
<keyword evidence="2 4" id="KW-0863">Zinc-finger</keyword>
<keyword evidence="9" id="KW-1185">Reference proteome</keyword>
<dbReference type="OrthoDB" id="681879at2759"/>
<dbReference type="PROSITE" id="PS51999">
    <property type="entry name" value="ZF_GRF"/>
    <property type="match status" value="1"/>
</dbReference>
<dbReference type="AlphaFoldDB" id="A0A811Q8C0"/>
<evidence type="ECO:0000256" key="2">
    <source>
        <dbReference type="ARBA" id="ARBA00022771"/>
    </source>
</evidence>
<proteinExistence type="predicted"/>
<evidence type="ECO:0000256" key="5">
    <source>
        <dbReference type="SAM" id="Coils"/>
    </source>
</evidence>
<evidence type="ECO:0000313" key="8">
    <source>
        <dbReference type="EMBL" id="CAD6251755.1"/>
    </source>
</evidence>
<dbReference type="GO" id="GO:0008270">
    <property type="term" value="F:zinc ion binding"/>
    <property type="evidence" value="ECO:0007669"/>
    <property type="project" value="UniProtKB-KW"/>
</dbReference>
<keyword evidence="6" id="KW-1133">Transmembrane helix</keyword>
<sequence length="184" mass="20084">MSQASSSAALTRRSSAARFGRQPKALAIAAAVPTPTAIDVRAPLDDVTGLPLIMCPDCKDVRLFAATTMKSQYNVGRRFFKCPQKNYSNGTCSRYWFEEEYVVYLEDHGYLLPPSSTIAAASTNEVPELVGKIDSLEQNLNEVKEMVGKNREDMGSCICLVCGCLNVTIFLVLAILLVVALVLK</sequence>
<organism evidence="8 9">
    <name type="scientific">Miscanthus lutarioriparius</name>
    <dbReference type="NCBI Taxonomy" id="422564"/>
    <lineage>
        <taxon>Eukaryota</taxon>
        <taxon>Viridiplantae</taxon>
        <taxon>Streptophyta</taxon>
        <taxon>Embryophyta</taxon>
        <taxon>Tracheophyta</taxon>
        <taxon>Spermatophyta</taxon>
        <taxon>Magnoliopsida</taxon>
        <taxon>Liliopsida</taxon>
        <taxon>Poales</taxon>
        <taxon>Poaceae</taxon>
        <taxon>PACMAD clade</taxon>
        <taxon>Panicoideae</taxon>
        <taxon>Andropogonodae</taxon>
        <taxon>Andropogoneae</taxon>
        <taxon>Saccharinae</taxon>
        <taxon>Miscanthus</taxon>
    </lineage>
</organism>
<evidence type="ECO:0000256" key="6">
    <source>
        <dbReference type="SAM" id="Phobius"/>
    </source>
</evidence>
<protein>
    <recommendedName>
        <fullName evidence="7">GRF-type domain-containing protein</fullName>
    </recommendedName>
</protein>
<keyword evidence="6" id="KW-0812">Transmembrane</keyword>
<evidence type="ECO:0000256" key="4">
    <source>
        <dbReference type="PROSITE-ProRule" id="PRU01343"/>
    </source>
</evidence>
<gene>
    <name evidence="8" type="ORF">NCGR_LOCUS35492</name>
</gene>
<evidence type="ECO:0000256" key="1">
    <source>
        <dbReference type="ARBA" id="ARBA00022723"/>
    </source>
</evidence>
<evidence type="ECO:0000259" key="7">
    <source>
        <dbReference type="PROSITE" id="PS51999"/>
    </source>
</evidence>
<dbReference type="EMBL" id="CAJGYO010000008">
    <property type="protein sequence ID" value="CAD6251755.1"/>
    <property type="molecule type" value="Genomic_DNA"/>
</dbReference>
<keyword evidence="5" id="KW-0175">Coiled coil</keyword>
<feature type="domain" description="GRF-type" evidence="7">
    <location>
        <begin position="55"/>
        <end position="100"/>
    </location>
</feature>
<feature type="transmembrane region" description="Helical" evidence="6">
    <location>
        <begin position="158"/>
        <end position="183"/>
    </location>
</feature>
<dbReference type="Proteomes" id="UP000604825">
    <property type="component" value="Unassembled WGS sequence"/>
</dbReference>
<keyword evidence="6" id="KW-0472">Membrane</keyword>